<name>A0ABQ5W2I4_9HYPH</name>
<dbReference type="EMBL" id="BSNS01000007">
    <property type="protein sequence ID" value="GLQ54079.1"/>
    <property type="molecule type" value="Genomic_DNA"/>
</dbReference>
<dbReference type="Pfam" id="PF19654">
    <property type="entry name" value="DUF6157"/>
    <property type="match status" value="1"/>
</dbReference>
<gene>
    <name evidence="1" type="ORF">GCM10010862_13380</name>
</gene>
<sequence>MHTTNYVNTFILVSPDCPVDVARVPEKPGTIATLQYEKLVGAPYAMTSNDLIFAVFSERNGIAEAEKPAARAKFFSKGQPCLRSSPLVKTFGWGVHHDEEGRIALYGLDTPEYRVFAAREDLARVPGMRSKRG</sequence>
<evidence type="ECO:0000313" key="1">
    <source>
        <dbReference type="EMBL" id="GLQ54079.1"/>
    </source>
</evidence>
<evidence type="ECO:0000313" key="2">
    <source>
        <dbReference type="Proteomes" id="UP001156691"/>
    </source>
</evidence>
<dbReference type="Proteomes" id="UP001156691">
    <property type="component" value="Unassembled WGS sequence"/>
</dbReference>
<reference evidence="2" key="1">
    <citation type="journal article" date="2019" name="Int. J. Syst. Evol. Microbiol.">
        <title>The Global Catalogue of Microorganisms (GCM) 10K type strain sequencing project: providing services to taxonomists for standard genome sequencing and annotation.</title>
        <authorList>
            <consortium name="The Broad Institute Genomics Platform"/>
            <consortium name="The Broad Institute Genome Sequencing Center for Infectious Disease"/>
            <person name="Wu L."/>
            <person name="Ma J."/>
        </authorList>
    </citation>
    <scope>NUCLEOTIDE SEQUENCE [LARGE SCALE GENOMIC DNA]</scope>
    <source>
        <strain evidence="2">NBRC 112416</strain>
    </source>
</reference>
<comment type="caution">
    <text evidence="1">The sequence shown here is derived from an EMBL/GenBank/DDBJ whole genome shotgun (WGS) entry which is preliminary data.</text>
</comment>
<dbReference type="InterPro" id="IPR046155">
    <property type="entry name" value="DUF6157"/>
</dbReference>
<proteinExistence type="predicted"/>
<keyword evidence="2" id="KW-1185">Reference proteome</keyword>
<accession>A0ABQ5W2I4</accession>
<protein>
    <submittedName>
        <fullName evidence="1">Uncharacterized protein</fullName>
    </submittedName>
</protein>
<organism evidence="1 2">
    <name type="scientific">Devosia nitrariae</name>
    <dbReference type="NCBI Taxonomy" id="2071872"/>
    <lineage>
        <taxon>Bacteria</taxon>
        <taxon>Pseudomonadati</taxon>
        <taxon>Pseudomonadota</taxon>
        <taxon>Alphaproteobacteria</taxon>
        <taxon>Hyphomicrobiales</taxon>
        <taxon>Devosiaceae</taxon>
        <taxon>Devosia</taxon>
    </lineage>
</organism>